<dbReference type="Pfam" id="PF19874">
    <property type="entry name" value="DUF6347"/>
    <property type="match status" value="1"/>
</dbReference>
<name>A0A7X5QAB1_9GAMM</name>
<gene>
    <name evidence="2" type="ORF">C5469_00425</name>
</gene>
<dbReference type="InterPro" id="IPR045928">
    <property type="entry name" value="DUF6347"/>
</dbReference>
<dbReference type="EMBL" id="PUJW01000001">
    <property type="protein sequence ID" value="NHB90666.1"/>
    <property type="molecule type" value="Genomic_DNA"/>
</dbReference>
<protein>
    <submittedName>
        <fullName evidence="2">Uncharacterized protein</fullName>
    </submittedName>
</protein>
<reference evidence="2 3" key="1">
    <citation type="submission" date="2018-02" db="EMBL/GenBank/DDBJ databases">
        <authorList>
            <person name="Machado R.A."/>
        </authorList>
    </citation>
    <scope>NUCLEOTIDE SEQUENCE [LARGE SCALE GENOMIC DNA]</scope>
    <source>
        <strain evidence="2 3">DSM 19724</strain>
    </source>
</reference>
<keyword evidence="3" id="KW-1185">Reference proteome</keyword>
<keyword evidence="1" id="KW-0472">Membrane</keyword>
<feature type="transmembrane region" description="Helical" evidence="1">
    <location>
        <begin position="28"/>
        <end position="44"/>
    </location>
</feature>
<organism evidence="2 3">
    <name type="scientific">Photorhabdus cinerea</name>
    <dbReference type="NCBI Taxonomy" id="471575"/>
    <lineage>
        <taxon>Bacteria</taxon>
        <taxon>Pseudomonadati</taxon>
        <taxon>Pseudomonadota</taxon>
        <taxon>Gammaproteobacteria</taxon>
        <taxon>Enterobacterales</taxon>
        <taxon>Morganellaceae</taxon>
        <taxon>Photorhabdus</taxon>
    </lineage>
</organism>
<comment type="caution">
    <text evidence="2">The sequence shown here is derived from an EMBL/GenBank/DDBJ whole genome shotgun (WGS) entry which is preliminary data.</text>
</comment>
<accession>A0A7X5QAB1</accession>
<evidence type="ECO:0000256" key="1">
    <source>
        <dbReference type="SAM" id="Phobius"/>
    </source>
</evidence>
<dbReference type="AlphaFoldDB" id="A0A7X5QAB1"/>
<dbReference type="RefSeq" id="WP_422615843.1">
    <property type="nucleotide sequence ID" value="NZ_CAWPIB010000001.1"/>
</dbReference>
<keyword evidence="1" id="KW-1133">Transmembrane helix</keyword>
<sequence>MLCVLIGSIYFFLSSMEGRPTSIDISLVLYSLMAIISVSAEVIFDSVMQAVRKYDCENKTNLGNNILINEGRIVNILFNPCLQCVHHRRHIYNFP</sequence>
<dbReference type="Proteomes" id="UP000591844">
    <property type="component" value="Unassembled WGS sequence"/>
</dbReference>
<evidence type="ECO:0000313" key="3">
    <source>
        <dbReference type="Proteomes" id="UP000591844"/>
    </source>
</evidence>
<proteinExistence type="predicted"/>
<evidence type="ECO:0000313" key="2">
    <source>
        <dbReference type="EMBL" id="NHB90666.1"/>
    </source>
</evidence>
<keyword evidence="1" id="KW-0812">Transmembrane</keyword>